<gene>
    <name evidence="3" type="ORF">cubi_03633</name>
</gene>
<dbReference type="GO" id="GO:0031298">
    <property type="term" value="C:replication fork protection complex"/>
    <property type="evidence" value="ECO:0007669"/>
    <property type="project" value="TreeGrafter"/>
</dbReference>
<reference evidence="3 4" key="1">
    <citation type="submission" date="2016-10" db="EMBL/GenBank/DDBJ databases">
        <title>Reductive evolution of mitochondrial metabolism and differential evolution of invasion-related proteins in Cryptosporidium.</title>
        <authorList>
            <person name="Liu S."/>
            <person name="Roellig D.M."/>
            <person name="Guo Y."/>
            <person name="Li N."/>
            <person name="Frace M.A."/>
            <person name="Tang K."/>
            <person name="Zhang L."/>
            <person name="Feng Y."/>
            <person name="Xiao L."/>
        </authorList>
    </citation>
    <scope>NUCLEOTIDE SEQUENCE [LARGE SCALE GENOMIC DNA]</scope>
    <source>
        <strain evidence="3">39726</strain>
    </source>
</reference>
<dbReference type="InterPro" id="IPR044998">
    <property type="entry name" value="Timeless"/>
</dbReference>
<dbReference type="VEuPathDB" id="CryptoDB:cubi_03633"/>
<dbReference type="GO" id="GO:0000076">
    <property type="term" value="P:DNA replication checkpoint signaling"/>
    <property type="evidence" value="ECO:0007669"/>
    <property type="project" value="TreeGrafter"/>
</dbReference>
<dbReference type="Pfam" id="PF26019">
    <property type="entry name" value="HTH_TIMELESS"/>
    <property type="match status" value="1"/>
</dbReference>
<evidence type="ECO:0000313" key="4">
    <source>
        <dbReference type="Proteomes" id="UP000186176"/>
    </source>
</evidence>
<comment type="caution">
    <text evidence="3">The sequence shown here is derived from an EMBL/GenBank/DDBJ whole genome shotgun (WGS) entry which is preliminary data.</text>
</comment>
<dbReference type="PANTHER" id="PTHR22940:SF4">
    <property type="entry name" value="PROTEIN TIMELESS HOMOLOG"/>
    <property type="match status" value="1"/>
</dbReference>
<dbReference type="GeneID" id="39980426"/>
<dbReference type="Gene3D" id="1.10.10.60">
    <property type="entry name" value="Homeodomain-like"/>
    <property type="match status" value="1"/>
</dbReference>
<dbReference type="Proteomes" id="UP000186176">
    <property type="component" value="Unassembled WGS sequence"/>
</dbReference>
<feature type="coiled-coil region" evidence="1">
    <location>
        <begin position="184"/>
        <end position="214"/>
    </location>
</feature>
<feature type="region of interest" description="Disordered" evidence="2">
    <location>
        <begin position="215"/>
        <end position="247"/>
    </location>
</feature>
<name>A0A1J4MH25_9CRYT</name>
<dbReference type="OrthoDB" id="310853at2759"/>
<dbReference type="GO" id="GO:0003677">
    <property type="term" value="F:DNA binding"/>
    <property type="evidence" value="ECO:0007669"/>
    <property type="project" value="TreeGrafter"/>
</dbReference>
<dbReference type="SUPFAM" id="SSF46689">
    <property type="entry name" value="Homeodomain-like"/>
    <property type="match status" value="1"/>
</dbReference>
<feature type="compositionally biased region" description="Basic and acidic residues" evidence="2">
    <location>
        <begin position="215"/>
        <end position="235"/>
    </location>
</feature>
<keyword evidence="4" id="KW-1185">Reference proteome</keyword>
<dbReference type="GO" id="GO:0043111">
    <property type="term" value="P:replication fork arrest"/>
    <property type="evidence" value="ECO:0007669"/>
    <property type="project" value="TreeGrafter"/>
</dbReference>
<proteinExistence type="predicted"/>
<dbReference type="EMBL" id="LRBP01000019">
    <property type="protein sequence ID" value="OII72763.1"/>
    <property type="molecule type" value="Genomic_DNA"/>
</dbReference>
<evidence type="ECO:0000313" key="3">
    <source>
        <dbReference type="EMBL" id="OII72763.1"/>
    </source>
</evidence>
<dbReference type="RefSeq" id="XP_028874144.1">
    <property type="nucleotide sequence ID" value="XM_029020647.1"/>
</dbReference>
<keyword evidence="1" id="KW-0175">Coiled coil</keyword>
<dbReference type="InterPro" id="IPR009057">
    <property type="entry name" value="Homeodomain-like_sf"/>
</dbReference>
<accession>A0A1J4MH25</accession>
<evidence type="ECO:0000256" key="1">
    <source>
        <dbReference type="SAM" id="Coils"/>
    </source>
</evidence>
<organism evidence="3 4">
    <name type="scientific">Cryptosporidium ubiquitum</name>
    <dbReference type="NCBI Taxonomy" id="857276"/>
    <lineage>
        <taxon>Eukaryota</taxon>
        <taxon>Sar</taxon>
        <taxon>Alveolata</taxon>
        <taxon>Apicomplexa</taxon>
        <taxon>Conoidasida</taxon>
        <taxon>Coccidia</taxon>
        <taxon>Eucoccidiorida</taxon>
        <taxon>Eimeriorina</taxon>
        <taxon>Cryptosporidiidae</taxon>
        <taxon>Cryptosporidium</taxon>
    </lineage>
</organism>
<dbReference type="GO" id="GO:0006281">
    <property type="term" value="P:DNA repair"/>
    <property type="evidence" value="ECO:0007669"/>
    <property type="project" value="TreeGrafter"/>
</dbReference>
<dbReference type="PANTHER" id="PTHR22940">
    <property type="entry name" value="TIMEOUT/TIMELESS-2"/>
    <property type="match status" value="1"/>
</dbReference>
<sequence length="1617" mass="188555">MEETYIKDKESIGVELLHYINSLIEPLADESIDIVKVNECNAQNELNFEGRKSITKAEKNSKPNQTWVVGVDAIDDLRDIIKLIKREIEGGADSERYAITMLCEWNVVNTKLMPLWNISTNNIEIQSLIIQVLFWLTVAPDESWRSFHSKSMKCKAYLKNMQKVKFSLCSISFWKEIVILYRKLKEVIQNHGFLKEDNEDLRNREEQIAFLKDQDKEQGEEVTQKGHEHESKDLVDEQDETDENDRHKMQRLERLEMIRNLRDEIIMINEKAERRLKQYKNRIGMIKGLLIQTLKIQDQVVTESLANFGVRSVHLLLVSNLVQSGILEIIQDDSESLLNDLKGEYVIDDSDVVAPWRILEYIYGLICNIQPIDFVNELFGIKRNLTENEILKNSLVEKMKLIKKSSSSGFTSNSLMNRHSRFNPELARRRIKENNGGTTGQVVNSKRVSSQRVSKYRYDFDIDEIYEYIDIFIGAMQSAGGTLHCLEMYGYPTIEGTMANFDGNRSQSYDETVQILGEFLENFFKLKLPALIEKIFIILRSGSEKHTLWDISRLISLMTWVLAYKRTVFFEVTKNEKDKQLIKEELTRLLMETKYLLDTKENMAIDFIYSTIKLHARERLLKNKSHKVARIAIRCLNEQLKIIHLVSNSEEEAIRDLGISLIAFIIRLDIMNCLSWILKHYTKTSHHPELFLYSIEVSNRLIKLFSKLGGETLVSTRRRRRDKPTDIKDYNDEEDYNLDENLSGFNENYYTEKTKLMSLDEMMSDYCDGRVVSNLMLIVNNYSTNHSNINWHTARLARKIITTRPQGEVSILREDGQQEPFMQLFCGLFFQLSYFITFTQILSDKSFLNSSKSDKGAQDIVLLSRHVIHQFWEIAKVNQFVFMELLFSKNSARGLGLADPERLKSIFTNYEQGIDAAIVERMETTGNEDVFEAKSFVKNKINKEKQAVSNWSKEDDEELLALYTQFEENPKCISIIASLLTDVKTERSVKKRLRELGKILIQDDLKDQDEEENRTRTIINVDLISGILGLSNACPEDIIEEGLTFDSSIVLKELLDLLQESLSTKEIFGDNQFEEIPIEIPSSLPTSLLDDQNYKLIMSSLGLKKPGKDENLWVVPKELSIEEYNGTINLFRDYIEKDIFELTEMMNSISNFVSNNCQSEIKNINYSIKILKNTIQDFIEDSELSGEISHLIDQQVPVENGLLHLISSELKVIIEKNNHANNWERMELDNICLCLSQLRLNSLGIRKQFEKIYESFTMSKLLHLLGFKKSRITNDTDFLVHLDRGITKDHLDLSERGNNNQVSLFDDELDDHLIGNDCLNDSSIKVWVLDYERITLTEFKERSKLFRELVIEMADIKANISKDLNRNNTFSKKTISKLCLGIYNFRRNTQDLKIPNRIIAVLDKYLIQQQDQNDYDDDDKYIVQIEKEDLINVEEYINQIMESLKGQKDNNCNWSIRNCILSYTYDRIKELRELLFKLIGLEMAELKIFTEKVIGKKIKVNKENIKSMNQSNKRRKVKVFMDEKNEDEVVDSDRIEYEIEDEIEDQVEDGIEDQIENEVEDGITKYIIDENDKKWRYDWENLEKKMLSVGDECLFSKENEDFGRIDKVLDELFGEDE</sequence>
<protein>
    <submittedName>
        <fullName evidence="3">SANT domain-containing protein</fullName>
    </submittedName>
</protein>
<feature type="coiled-coil region" evidence="1">
    <location>
        <begin position="262"/>
        <end position="289"/>
    </location>
</feature>
<evidence type="ECO:0000256" key="2">
    <source>
        <dbReference type="SAM" id="MobiDB-lite"/>
    </source>
</evidence>